<dbReference type="EMBL" id="CP097501">
    <property type="protein sequence ID" value="URD68320.1"/>
    <property type="molecule type" value="Genomic_DNA"/>
</dbReference>
<evidence type="ECO:0000256" key="1">
    <source>
        <dbReference type="ARBA" id="ARBA00004442"/>
    </source>
</evidence>
<evidence type="ECO:0000256" key="3">
    <source>
        <dbReference type="SAM" id="SignalP"/>
    </source>
</evidence>
<feature type="domain" description="Transferrin-binding protein B C-lobe/N-lobe beta-barrel" evidence="4">
    <location>
        <begin position="182"/>
        <end position="291"/>
    </location>
</feature>
<feature type="signal peptide" evidence="3">
    <location>
        <begin position="1"/>
        <end position="21"/>
    </location>
</feature>
<evidence type="ECO:0000313" key="6">
    <source>
        <dbReference type="Proteomes" id="UP001056819"/>
    </source>
</evidence>
<name>A0AAE9L0Z3_9NEIS</name>
<dbReference type="NCBIfam" id="NF041636">
    <property type="entry name" value="slam_lipo"/>
    <property type="match status" value="1"/>
</dbReference>
<reference evidence="5" key="1">
    <citation type="submission" date="2022-05" db="EMBL/GenBank/DDBJ databases">
        <title>Alysiella filiformis genome sequencing.</title>
        <authorList>
            <person name="Viehboeck T."/>
        </authorList>
    </citation>
    <scope>NUCLEOTIDE SEQUENCE</scope>
    <source>
        <strain evidence="5">DSM 2580</strain>
    </source>
</reference>
<organism evidence="5 6">
    <name type="scientific">Conchiformibius steedae DSM 2580</name>
    <dbReference type="NCBI Taxonomy" id="1121352"/>
    <lineage>
        <taxon>Bacteria</taxon>
        <taxon>Pseudomonadati</taxon>
        <taxon>Pseudomonadota</taxon>
        <taxon>Betaproteobacteria</taxon>
        <taxon>Neisseriales</taxon>
        <taxon>Neisseriaceae</taxon>
        <taxon>Conchiformibius</taxon>
    </lineage>
</organism>
<dbReference type="SUPFAM" id="SSF56925">
    <property type="entry name" value="OMPA-like"/>
    <property type="match status" value="1"/>
</dbReference>
<evidence type="ECO:0000256" key="2">
    <source>
        <dbReference type="SAM" id="MobiDB-lite"/>
    </source>
</evidence>
<dbReference type="InterPro" id="IPR001677">
    <property type="entry name" value="TbpB_B_D"/>
</dbReference>
<dbReference type="RefSeq" id="WP_027022030.1">
    <property type="nucleotide sequence ID" value="NZ_CP097501.1"/>
</dbReference>
<accession>A0AAE9L0Z3</accession>
<dbReference type="Proteomes" id="UP001056819">
    <property type="component" value="Chromosome"/>
</dbReference>
<protein>
    <submittedName>
        <fullName evidence="5">Transferrin-binding protein-like solute binding protein</fullName>
    </submittedName>
</protein>
<dbReference type="InterPro" id="IPR011250">
    <property type="entry name" value="OMP/PagP_B-barrel"/>
</dbReference>
<dbReference type="InterPro" id="IPR054843">
    <property type="entry name" value="Slam_hemophilin_C"/>
</dbReference>
<dbReference type="Pfam" id="PF01298">
    <property type="entry name" value="TbpB_B_D"/>
    <property type="match status" value="1"/>
</dbReference>
<gene>
    <name evidence="5" type="ORF">LNQ82_03970</name>
</gene>
<dbReference type="AlphaFoldDB" id="A0AAE9L0Z3"/>
<dbReference type="Gene3D" id="2.40.160.90">
    <property type="match status" value="1"/>
</dbReference>
<feature type="chain" id="PRO_5041932555" evidence="3">
    <location>
        <begin position="22"/>
        <end position="292"/>
    </location>
</feature>
<feature type="compositionally biased region" description="Low complexity" evidence="2">
    <location>
        <begin position="39"/>
        <end position="75"/>
    </location>
</feature>
<evidence type="ECO:0000259" key="4">
    <source>
        <dbReference type="Pfam" id="PF01298"/>
    </source>
</evidence>
<sequence>MKTLFSTLALTLLLTACGSSGTSLQELPYPNTHQGKPSGTQAGNNQNHGGNHPATNPPNTSAGNPNNSGNSNQPTTQPPKSTVITGDYFGEKYEKFSPDTSIHTPNGKLEILQVEGQSIALIPEDAINRTKDSDFFDWDKQTEYGIIGTHLKYARYGTVSTYKHPSKDFAYLFAQGSQSESLPNKGSATYRGRALALVDDEKDDFKGTSQFTVDFGKKTLEGTLSFTGQYRDIPLRATIQGSHFQGTHNKVFTKGTFYGDNGAELAGVFDEREIADQPASGKFGGAFGASKQ</sequence>
<proteinExistence type="predicted"/>
<dbReference type="PROSITE" id="PS51257">
    <property type="entry name" value="PROKAR_LIPOPROTEIN"/>
    <property type="match status" value="1"/>
</dbReference>
<feature type="region of interest" description="Disordered" evidence="2">
    <location>
        <begin position="22"/>
        <end position="84"/>
    </location>
</feature>
<dbReference type="GO" id="GO:0009279">
    <property type="term" value="C:cell outer membrane"/>
    <property type="evidence" value="ECO:0007669"/>
    <property type="project" value="UniProtKB-SubCell"/>
</dbReference>
<keyword evidence="3" id="KW-0732">Signal</keyword>
<evidence type="ECO:0000313" key="5">
    <source>
        <dbReference type="EMBL" id="URD68320.1"/>
    </source>
</evidence>
<comment type="subcellular location">
    <subcellularLocation>
        <location evidence="1">Cell outer membrane</location>
    </subcellularLocation>
</comment>